<evidence type="ECO:0000256" key="7">
    <source>
        <dbReference type="PROSITE-ProRule" id="PRU00322"/>
    </source>
</evidence>
<dbReference type="PROSITE" id="PS50199">
    <property type="entry name" value="ZF_RANBP2_2"/>
    <property type="match status" value="1"/>
</dbReference>
<dbReference type="InterPro" id="IPR001876">
    <property type="entry name" value="Znf_RanBP2"/>
</dbReference>
<evidence type="ECO:0000256" key="8">
    <source>
        <dbReference type="SAM" id="MobiDB-lite"/>
    </source>
</evidence>
<evidence type="ECO:0000313" key="12">
    <source>
        <dbReference type="Proteomes" id="UP001209540"/>
    </source>
</evidence>
<gene>
    <name evidence="11" type="ORF">BDA99DRAFT_511044</name>
</gene>
<comment type="subcellular location">
    <subcellularLocation>
        <location evidence="1">Nucleus</location>
    </subcellularLocation>
</comment>
<dbReference type="InterPro" id="IPR012677">
    <property type="entry name" value="Nucleotide-bd_a/b_plait_sf"/>
</dbReference>
<feature type="domain" description="RRM" evidence="9">
    <location>
        <begin position="99"/>
        <end position="179"/>
    </location>
</feature>
<dbReference type="GO" id="GO:0008270">
    <property type="term" value="F:zinc ion binding"/>
    <property type="evidence" value="ECO:0007669"/>
    <property type="project" value="UniProtKB-KW"/>
</dbReference>
<keyword evidence="2" id="KW-0479">Metal-binding</keyword>
<keyword evidence="4" id="KW-0862">Zinc</keyword>
<dbReference type="Gene3D" id="3.30.70.330">
    <property type="match status" value="2"/>
</dbReference>
<feature type="region of interest" description="Disordered" evidence="8">
    <location>
        <begin position="415"/>
        <end position="436"/>
    </location>
</feature>
<dbReference type="SMART" id="SM00360">
    <property type="entry name" value="RRM"/>
    <property type="match status" value="2"/>
</dbReference>
<dbReference type="Pfam" id="PF00076">
    <property type="entry name" value="RRM_1"/>
    <property type="match status" value="2"/>
</dbReference>
<feature type="domain" description="RanBP2-type" evidence="10">
    <location>
        <begin position="179"/>
        <end position="214"/>
    </location>
</feature>
<evidence type="ECO:0000256" key="4">
    <source>
        <dbReference type="ARBA" id="ARBA00022833"/>
    </source>
</evidence>
<evidence type="ECO:0008006" key="13">
    <source>
        <dbReference type="Google" id="ProtNLM"/>
    </source>
</evidence>
<dbReference type="PANTHER" id="PTHR13948">
    <property type="entry name" value="RNA-BINDING PROTEIN"/>
    <property type="match status" value="1"/>
</dbReference>
<accession>A0AAD5KD16</accession>
<evidence type="ECO:0000313" key="11">
    <source>
        <dbReference type="EMBL" id="KAI9262374.1"/>
    </source>
</evidence>
<feature type="region of interest" description="Disordered" evidence="8">
    <location>
        <begin position="367"/>
        <end position="401"/>
    </location>
</feature>
<comment type="caution">
    <text evidence="11">The sequence shown here is derived from an EMBL/GenBank/DDBJ whole genome shotgun (WGS) entry which is preliminary data.</text>
</comment>
<dbReference type="InterPro" id="IPR035979">
    <property type="entry name" value="RBD_domain_sf"/>
</dbReference>
<dbReference type="GO" id="GO:0000398">
    <property type="term" value="P:mRNA splicing, via spliceosome"/>
    <property type="evidence" value="ECO:0007669"/>
    <property type="project" value="TreeGrafter"/>
</dbReference>
<organism evidence="11 12">
    <name type="scientific">Phascolomyces articulosus</name>
    <dbReference type="NCBI Taxonomy" id="60185"/>
    <lineage>
        <taxon>Eukaryota</taxon>
        <taxon>Fungi</taxon>
        <taxon>Fungi incertae sedis</taxon>
        <taxon>Mucoromycota</taxon>
        <taxon>Mucoromycotina</taxon>
        <taxon>Mucoromycetes</taxon>
        <taxon>Mucorales</taxon>
        <taxon>Lichtheimiaceae</taxon>
        <taxon>Phascolomyces</taxon>
    </lineage>
</organism>
<keyword evidence="3 7" id="KW-0863">Zinc-finger</keyword>
<name>A0AAD5KD16_9FUNG</name>
<dbReference type="Proteomes" id="UP001209540">
    <property type="component" value="Unassembled WGS sequence"/>
</dbReference>
<dbReference type="EMBL" id="JAIXMP010000014">
    <property type="protein sequence ID" value="KAI9262374.1"/>
    <property type="molecule type" value="Genomic_DNA"/>
</dbReference>
<dbReference type="InterPro" id="IPR000504">
    <property type="entry name" value="RRM_dom"/>
</dbReference>
<feature type="compositionally biased region" description="Basic residues" evidence="8">
    <location>
        <begin position="64"/>
        <end position="79"/>
    </location>
</feature>
<evidence type="ECO:0000256" key="6">
    <source>
        <dbReference type="PROSITE-ProRule" id="PRU00176"/>
    </source>
</evidence>
<reference evidence="11" key="1">
    <citation type="journal article" date="2022" name="IScience">
        <title>Evolution of zygomycete secretomes and the origins of terrestrial fungal ecologies.</title>
        <authorList>
            <person name="Chang Y."/>
            <person name="Wang Y."/>
            <person name="Mondo S."/>
            <person name="Ahrendt S."/>
            <person name="Andreopoulos W."/>
            <person name="Barry K."/>
            <person name="Beard J."/>
            <person name="Benny G.L."/>
            <person name="Blankenship S."/>
            <person name="Bonito G."/>
            <person name="Cuomo C."/>
            <person name="Desiro A."/>
            <person name="Gervers K.A."/>
            <person name="Hundley H."/>
            <person name="Kuo A."/>
            <person name="LaButti K."/>
            <person name="Lang B.F."/>
            <person name="Lipzen A."/>
            <person name="O'Donnell K."/>
            <person name="Pangilinan J."/>
            <person name="Reynolds N."/>
            <person name="Sandor L."/>
            <person name="Smith M.E."/>
            <person name="Tsang A."/>
            <person name="Grigoriev I.V."/>
            <person name="Stajich J.E."/>
            <person name="Spatafora J.W."/>
        </authorList>
    </citation>
    <scope>NUCLEOTIDE SEQUENCE</scope>
    <source>
        <strain evidence="11">RSA 2281</strain>
    </source>
</reference>
<reference evidence="11" key="2">
    <citation type="submission" date="2023-02" db="EMBL/GenBank/DDBJ databases">
        <authorList>
            <consortium name="DOE Joint Genome Institute"/>
            <person name="Mondo S.J."/>
            <person name="Chang Y."/>
            <person name="Wang Y."/>
            <person name="Ahrendt S."/>
            <person name="Andreopoulos W."/>
            <person name="Barry K."/>
            <person name="Beard J."/>
            <person name="Benny G.L."/>
            <person name="Blankenship S."/>
            <person name="Bonito G."/>
            <person name="Cuomo C."/>
            <person name="Desiro A."/>
            <person name="Gervers K.A."/>
            <person name="Hundley H."/>
            <person name="Kuo A."/>
            <person name="LaButti K."/>
            <person name="Lang B.F."/>
            <person name="Lipzen A."/>
            <person name="O'Donnell K."/>
            <person name="Pangilinan J."/>
            <person name="Reynolds N."/>
            <person name="Sandor L."/>
            <person name="Smith M.W."/>
            <person name="Tsang A."/>
            <person name="Grigoriev I.V."/>
            <person name="Stajich J.E."/>
            <person name="Spatafora J.W."/>
        </authorList>
    </citation>
    <scope>NUCLEOTIDE SEQUENCE</scope>
    <source>
        <strain evidence="11">RSA 2281</strain>
    </source>
</reference>
<dbReference type="GO" id="GO:0003723">
    <property type="term" value="F:RNA binding"/>
    <property type="evidence" value="ECO:0007669"/>
    <property type="project" value="UniProtKB-UniRule"/>
</dbReference>
<keyword evidence="6" id="KW-0694">RNA-binding</keyword>
<dbReference type="PROSITE" id="PS01358">
    <property type="entry name" value="ZF_RANBP2_1"/>
    <property type="match status" value="1"/>
</dbReference>
<evidence type="ECO:0000256" key="2">
    <source>
        <dbReference type="ARBA" id="ARBA00022723"/>
    </source>
</evidence>
<feature type="domain" description="RRM" evidence="9">
    <location>
        <begin position="242"/>
        <end position="322"/>
    </location>
</feature>
<feature type="compositionally biased region" description="Basic residues" evidence="8">
    <location>
        <begin position="17"/>
        <end position="31"/>
    </location>
</feature>
<feature type="compositionally biased region" description="Basic and acidic residues" evidence="8">
    <location>
        <begin position="80"/>
        <end position="95"/>
    </location>
</feature>
<dbReference type="AlphaFoldDB" id="A0AAD5KD16"/>
<evidence type="ECO:0000259" key="9">
    <source>
        <dbReference type="PROSITE" id="PS50102"/>
    </source>
</evidence>
<evidence type="ECO:0000256" key="3">
    <source>
        <dbReference type="ARBA" id="ARBA00022771"/>
    </source>
</evidence>
<evidence type="ECO:0000256" key="1">
    <source>
        <dbReference type="ARBA" id="ARBA00004123"/>
    </source>
</evidence>
<dbReference type="SUPFAM" id="SSF54928">
    <property type="entry name" value="RNA-binding domain, RBD"/>
    <property type="match status" value="1"/>
</dbReference>
<proteinExistence type="predicted"/>
<keyword evidence="5" id="KW-0539">Nucleus</keyword>
<evidence type="ECO:0000259" key="10">
    <source>
        <dbReference type="PROSITE" id="PS50199"/>
    </source>
</evidence>
<dbReference type="PANTHER" id="PTHR13948:SF3">
    <property type="entry name" value="FI21118P1"/>
    <property type="match status" value="1"/>
</dbReference>
<dbReference type="PROSITE" id="PS50102">
    <property type="entry name" value="RRM"/>
    <property type="match status" value="2"/>
</dbReference>
<feature type="region of interest" description="Disordered" evidence="8">
    <location>
        <begin position="1"/>
        <end position="98"/>
    </location>
</feature>
<feature type="compositionally biased region" description="Basic and acidic residues" evidence="8">
    <location>
        <begin position="53"/>
        <end position="63"/>
    </location>
</feature>
<sequence>MSHNNRSPPVQKYERSPRHRSRSPNNHRSRYYHSPSPPPPSSSRYNNNKRQYSRHDDRDDYHSNHNRHHHQRDRRRRHERRYEDQDYYQEDKHPTEPNINVVLRSLPDRARERDIHKTLESMGASVDEVSLIRDRDTGESRKFAFVRFTSVGHAVQFVEKHYPHFHMNHHRVRVDYCNKEGTREDLMEWRCLKCGKFNDDSRRVCIECRTPFEGSKAEKRSKETESMDINDGTMDVTYTPTHMLLLRNLDHLSSEESIFHALQSMSGLRRVLLIKDKLTRMSCEFAFVEFFTVQDAMNTMTHMNKSPFRIDGSQPTISFASLDSFLPAYASSEWAIPADSEEGLWIYRDGQAYAAEYSIQIQYEREEKKNEEKRMADERKAKEEQEKKERAIKQQQAKKDSLEDDLSAFYAGMGDILSSNDKNDDTKTDIFSVPKV</sequence>
<keyword evidence="12" id="KW-1185">Reference proteome</keyword>
<dbReference type="GO" id="GO:0005634">
    <property type="term" value="C:nucleus"/>
    <property type="evidence" value="ECO:0007669"/>
    <property type="project" value="UniProtKB-SubCell"/>
</dbReference>
<protein>
    <recommendedName>
        <fullName evidence="13">RNA-binding protein</fullName>
    </recommendedName>
</protein>
<evidence type="ECO:0000256" key="5">
    <source>
        <dbReference type="ARBA" id="ARBA00023242"/>
    </source>
</evidence>